<accession>A0AB34KSQ6</accession>
<dbReference type="Gene3D" id="2.60.110.10">
    <property type="entry name" value="Thaumatin"/>
    <property type="match status" value="1"/>
</dbReference>
<comment type="caution">
    <text evidence="3">The sequence shown here is derived from an EMBL/GenBank/DDBJ whole genome shotgun (WGS) entry which is preliminary data.</text>
</comment>
<feature type="domain" description="GH64" evidence="2">
    <location>
        <begin position="45"/>
        <end position="430"/>
    </location>
</feature>
<evidence type="ECO:0000256" key="1">
    <source>
        <dbReference type="SAM" id="SignalP"/>
    </source>
</evidence>
<protein>
    <recommendedName>
        <fullName evidence="2">GH64 domain-containing protein</fullName>
    </recommendedName>
</protein>
<proteinExistence type="predicted"/>
<dbReference type="InterPro" id="IPR042517">
    <property type="entry name" value="Glyco_hydro_64_N_2"/>
</dbReference>
<gene>
    <name evidence="3" type="ORF">WHR41_05474</name>
</gene>
<name>A0AB34KSQ6_9PEZI</name>
<dbReference type="InterPro" id="IPR037176">
    <property type="entry name" value="Osmotin/thaumatin-like_sf"/>
</dbReference>
<dbReference type="PANTHER" id="PTHR38165:SF1">
    <property type="entry name" value="GLUCANASE B"/>
    <property type="match status" value="1"/>
</dbReference>
<dbReference type="Proteomes" id="UP000803884">
    <property type="component" value="Unassembled WGS sequence"/>
</dbReference>
<evidence type="ECO:0000313" key="3">
    <source>
        <dbReference type="EMBL" id="KAL1586308.1"/>
    </source>
</evidence>
<dbReference type="Gene3D" id="3.30.920.50">
    <property type="entry name" value="Beta-1,3-glucanase, C-terminal domain"/>
    <property type="match status" value="1"/>
</dbReference>
<sequence length="466" mass="50294">MHLISTIALSATLLAQLGSSLPVGSSWNSTANATQTLDQDDNAVNSTAANSTMLAAEGANNITGGKLPLELINHLPSDNIYAYVTGQDASGQLILLDSNNEWFYPKAEGGEGEKTPLPDHVKHKLGPQFSTTKFTLPHYIYSSRIWFGDGGLDMFVVKTPDGQGLAEPSALNRMDPNNVTNWGFVELTNSKDWGLYANLSFVDFVGMALGIKLRRSGNDTQEAKGVPTAGKYKICDDLKAQAAKDGQPWGELCVYDDKGDLMRVVSPAGFLSTNLTAFENYWYPYTNETADRYESDVLTIDTQSPAGKVDCRWQASTNASANGNMELVCDGDTRPFPPPTSEDVFGCNTGPFAIQEGDSDVHKAIVPRLCAAYNRGTLLINGGDVQPGVDPAQYYPASSSSLNWYSKITHDVQIDHRGYAFSYDDVTIDPKHDAAGVVTGTNPELLTIVVGGYEDKAAAILQSALY</sequence>
<dbReference type="InterPro" id="IPR037398">
    <property type="entry name" value="Glyco_hydro_64_fam"/>
</dbReference>
<organism evidence="3 4">
    <name type="scientific">Cladosporium halotolerans</name>
    <dbReference type="NCBI Taxonomy" id="1052096"/>
    <lineage>
        <taxon>Eukaryota</taxon>
        <taxon>Fungi</taxon>
        <taxon>Dikarya</taxon>
        <taxon>Ascomycota</taxon>
        <taxon>Pezizomycotina</taxon>
        <taxon>Dothideomycetes</taxon>
        <taxon>Dothideomycetidae</taxon>
        <taxon>Cladosporiales</taxon>
        <taxon>Cladosporiaceae</taxon>
        <taxon>Cladosporium</taxon>
    </lineage>
</organism>
<evidence type="ECO:0000259" key="2">
    <source>
        <dbReference type="PROSITE" id="PS52006"/>
    </source>
</evidence>
<dbReference type="AlphaFoldDB" id="A0AB34KSQ6"/>
<feature type="signal peptide" evidence="1">
    <location>
        <begin position="1"/>
        <end position="20"/>
    </location>
</feature>
<reference evidence="3 4" key="1">
    <citation type="journal article" date="2020" name="Microbiol. Resour. Announc.">
        <title>Draft Genome Sequence of a Cladosporium Species Isolated from the Mesophotic Ascidian Didemnum maculosum.</title>
        <authorList>
            <person name="Gioti A."/>
            <person name="Siaperas R."/>
            <person name="Nikolaivits E."/>
            <person name="Le Goff G."/>
            <person name="Ouazzani J."/>
            <person name="Kotoulas G."/>
            <person name="Topakas E."/>
        </authorList>
    </citation>
    <scope>NUCLEOTIDE SEQUENCE [LARGE SCALE GENOMIC DNA]</scope>
    <source>
        <strain evidence="3 4">TM138-S3</strain>
    </source>
</reference>
<dbReference type="Pfam" id="PF16483">
    <property type="entry name" value="Glyco_hydro_64"/>
    <property type="match status" value="1"/>
</dbReference>
<keyword evidence="4" id="KW-1185">Reference proteome</keyword>
<keyword evidence="1" id="KW-0732">Signal</keyword>
<dbReference type="PANTHER" id="PTHR38165">
    <property type="match status" value="1"/>
</dbReference>
<dbReference type="PROSITE" id="PS52006">
    <property type="entry name" value="GH64"/>
    <property type="match status" value="1"/>
</dbReference>
<evidence type="ECO:0000313" key="4">
    <source>
        <dbReference type="Proteomes" id="UP000803884"/>
    </source>
</evidence>
<dbReference type="RefSeq" id="XP_069229413.1">
    <property type="nucleotide sequence ID" value="XM_069374079.1"/>
</dbReference>
<dbReference type="InterPro" id="IPR032477">
    <property type="entry name" value="Glyco_hydro_64"/>
</dbReference>
<feature type="chain" id="PRO_5044331628" description="GH64 domain-containing protein" evidence="1">
    <location>
        <begin position="21"/>
        <end position="466"/>
    </location>
</feature>
<dbReference type="EMBL" id="JAAQHG020000015">
    <property type="protein sequence ID" value="KAL1586308.1"/>
    <property type="molecule type" value="Genomic_DNA"/>
</dbReference>
<dbReference type="GeneID" id="96006917"/>